<evidence type="ECO:0000313" key="2">
    <source>
        <dbReference type="Proteomes" id="UP001309448"/>
    </source>
</evidence>
<evidence type="ECO:0000313" key="1">
    <source>
        <dbReference type="EMBL" id="MED1568163.1"/>
    </source>
</evidence>
<dbReference type="RefSeq" id="WP_025149741.1">
    <property type="nucleotide sequence ID" value="NZ_JARLXZ010000011.1"/>
</dbReference>
<protein>
    <submittedName>
        <fullName evidence="1">Uncharacterized protein</fullName>
    </submittedName>
</protein>
<reference evidence="1 2" key="1">
    <citation type="submission" date="2023-03" db="EMBL/GenBank/DDBJ databases">
        <title>Bacillus Genome Sequencing.</title>
        <authorList>
            <person name="Dunlap C."/>
        </authorList>
    </citation>
    <scope>NUCLEOTIDE SEQUENCE [LARGE SCALE GENOMIC DNA]</scope>
    <source>
        <strain evidence="1 2">B-615</strain>
    </source>
</reference>
<name>A0ABU6N0A6_9BACI</name>
<dbReference type="EMBL" id="JARMDB010000015">
    <property type="protein sequence ID" value="MED1568163.1"/>
    <property type="molecule type" value="Genomic_DNA"/>
</dbReference>
<keyword evidence="2" id="KW-1185">Reference proteome</keyword>
<accession>A0ABU6N0A6</accession>
<organism evidence="1 2">
    <name type="scientific">Bacillus paramycoides</name>
    <dbReference type="NCBI Taxonomy" id="2026194"/>
    <lineage>
        <taxon>Bacteria</taxon>
        <taxon>Bacillati</taxon>
        <taxon>Bacillota</taxon>
        <taxon>Bacilli</taxon>
        <taxon>Bacillales</taxon>
        <taxon>Bacillaceae</taxon>
        <taxon>Bacillus</taxon>
        <taxon>Bacillus cereus group</taxon>
    </lineage>
</organism>
<gene>
    <name evidence="1" type="ORF">P4U88_20095</name>
</gene>
<comment type="caution">
    <text evidence="1">The sequence shown here is derived from an EMBL/GenBank/DDBJ whole genome shotgun (WGS) entry which is preliminary data.</text>
</comment>
<dbReference type="Proteomes" id="UP001309448">
    <property type="component" value="Unassembled WGS sequence"/>
</dbReference>
<proteinExistence type="predicted"/>
<sequence length="71" mass="8591">MSPKHAKLIASYVNDEAGRHIIPNMNYLLRKHGHKRSMIQFKKEYKVLMDKSIEEELLHVMEEWLRKHYLS</sequence>